<dbReference type="RefSeq" id="WP_119745661.1">
    <property type="nucleotide sequence ID" value="NZ_QZCG01000001.1"/>
</dbReference>
<dbReference type="EMBL" id="QZCG01000001">
    <property type="protein sequence ID" value="RJE89583.1"/>
    <property type="molecule type" value="Genomic_DNA"/>
</dbReference>
<comment type="similarity">
    <text evidence="1">Belongs to the bacterial secretin family.</text>
</comment>
<name>A0A418T8X1_9RHOB</name>
<organism evidence="5 6">
    <name type="scientific">Paracoccus onubensis</name>
    <dbReference type="NCBI Taxonomy" id="1675788"/>
    <lineage>
        <taxon>Bacteria</taxon>
        <taxon>Pseudomonadati</taxon>
        <taxon>Pseudomonadota</taxon>
        <taxon>Alphaproteobacteria</taxon>
        <taxon>Rhodobacterales</taxon>
        <taxon>Paracoccaceae</taxon>
        <taxon>Paracoccus</taxon>
    </lineage>
</organism>
<dbReference type="InterPro" id="IPR050810">
    <property type="entry name" value="Bact_Secretion_Sys_Channel"/>
</dbReference>
<dbReference type="GO" id="GO:0015627">
    <property type="term" value="C:type II protein secretion system complex"/>
    <property type="evidence" value="ECO:0007669"/>
    <property type="project" value="TreeGrafter"/>
</dbReference>
<gene>
    <name evidence="5" type="ORF">D3P04_02385</name>
</gene>
<dbReference type="InterPro" id="IPR004846">
    <property type="entry name" value="T2SS/T3SS_dom"/>
</dbReference>
<comment type="caution">
    <text evidence="5">The sequence shown here is derived from an EMBL/GenBank/DDBJ whole genome shotgun (WGS) entry which is preliminary data.</text>
</comment>
<evidence type="ECO:0000313" key="5">
    <source>
        <dbReference type="EMBL" id="RJE89583.1"/>
    </source>
</evidence>
<evidence type="ECO:0000259" key="4">
    <source>
        <dbReference type="Pfam" id="PF13629"/>
    </source>
</evidence>
<accession>A0A418T8X1</accession>
<reference evidence="6" key="1">
    <citation type="submission" date="2018-09" db="EMBL/GenBank/DDBJ databases">
        <title>Acidovorax cavernicola nov. sp. isolated from Gruta de las Maravillas (Aracena, Spain).</title>
        <authorList>
            <person name="Jurado V."/>
            <person name="Gutierrez-Patricio S."/>
            <person name="Gonzalez-Pimentel J.L."/>
            <person name="Miller A.Z."/>
            <person name="Laiz L."/>
            <person name="Saiz-Jimenez C."/>
        </authorList>
    </citation>
    <scope>NUCLEOTIDE SEQUENCE [LARGE SCALE GENOMIC DNA]</scope>
    <source>
        <strain evidence="6">1011MAR3C25</strain>
    </source>
</reference>
<dbReference type="InterPro" id="IPR032789">
    <property type="entry name" value="T2SS-T3SS_pil_N"/>
</dbReference>
<dbReference type="PRINTS" id="PR00811">
    <property type="entry name" value="BCTERIALGSPD"/>
</dbReference>
<protein>
    <submittedName>
        <fullName evidence="5">Type II and III secretion system protein family protein</fullName>
    </submittedName>
</protein>
<proteinExistence type="inferred from homology"/>
<evidence type="ECO:0000256" key="2">
    <source>
        <dbReference type="SAM" id="MobiDB-lite"/>
    </source>
</evidence>
<evidence type="ECO:0000259" key="3">
    <source>
        <dbReference type="Pfam" id="PF00263"/>
    </source>
</evidence>
<dbReference type="InterPro" id="IPR001775">
    <property type="entry name" value="GspD/PilQ"/>
</dbReference>
<dbReference type="PANTHER" id="PTHR30332">
    <property type="entry name" value="PROBABLE GENERAL SECRETION PATHWAY PROTEIN D"/>
    <property type="match status" value="1"/>
</dbReference>
<keyword evidence="6" id="KW-1185">Reference proteome</keyword>
<evidence type="ECO:0000256" key="1">
    <source>
        <dbReference type="RuleBase" id="RU004003"/>
    </source>
</evidence>
<feature type="region of interest" description="Disordered" evidence="2">
    <location>
        <begin position="403"/>
        <end position="437"/>
    </location>
</feature>
<sequence length="437" mass="46494">MRFAIATLGRVLALLVLLVTGTPLSAQTVNARVGETLRMTKGEGRIIRFDQPVTDVFLADAEIADIRVISPQTVYAHAKAVGLTDLMALNADGQTVGNVEFSVTEDPRPLEQRQQDVAPTSAITLRMFGDSPTASGNATSLQEAVDISDTLETFATEAAPVFNNSTMSGPNQVNIRVRFAEVSRQQLQQYGISWGVFDGGGSFSFGLVTGIGAERGGNLALASKTWDGGRVDMLLDALQQNGVLTILAEPNITAVTGETASFLAGGELPVPVPVSDDQVGIEYKQFGVSLLFTPTLLPNGLISMRVRPEVSSLAQSGGVKVANLSVPALQVRRADTTVEVGSGQTFAIAGLFQRDAAQQIDKVPLIGDIPILGGLFRSSRFQRNETELVILITPYLVKPVEERSLKTPQDSPRGALPGPVASGQRPKTNKGYGFYVQ</sequence>
<dbReference type="Pfam" id="PF13629">
    <property type="entry name" value="T2SS-T3SS_pil_N"/>
    <property type="match status" value="1"/>
</dbReference>
<feature type="domain" description="Pilus formation protein N-terminal" evidence="4">
    <location>
        <begin position="35"/>
        <end position="103"/>
    </location>
</feature>
<dbReference type="Pfam" id="PF00263">
    <property type="entry name" value="Secretin"/>
    <property type="match status" value="1"/>
</dbReference>
<dbReference type="AlphaFoldDB" id="A0A418T8X1"/>
<dbReference type="OrthoDB" id="9775455at2"/>
<feature type="domain" description="Type II/III secretion system secretin-like" evidence="3">
    <location>
        <begin position="237"/>
        <end position="398"/>
    </location>
</feature>
<dbReference type="PANTHER" id="PTHR30332:SF17">
    <property type="entry name" value="TYPE IV PILIATION SYSTEM PROTEIN DR_0774-RELATED"/>
    <property type="match status" value="1"/>
</dbReference>
<evidence type="ECO:0000313" key="6">
    <source>
        <dbReference type="Proteomes" id="UP000284202"/>
    </source>
</evidence>
<dbReference type="GO" id="GO:0009306">
    <property type="term" value="P:protein secretion"/>
    <property type="evidence" value="ECO:0007669"/>
    <property type="project" value="InterPro"/>
</dbReference>
<dbReference type="Proteomes" id="UP000284202">
    <property type="component" value="Unassembled WGS sequence"/>
</dbReference>